<evidence type="ECO:0000256" key="5">
    <source>
        <dbReference type="ARBA" id="ARBA00023136"/>
    </source>
</evidence>
<evidence type="ECO:0000256" key="2">
    <source>
        <dbReference type="ARBA" id="ARBA00008017"/>
    </source>
</evidence>
<keyword evidence="10" id="KW-1185">Reference proteome</keyword>
<feature type="transmembrane region" description="Helical" evidence="6">
    <location>
        <begin position="111"/>
        <end position="131"/>
    </location>
</feature>
<evidence type="ECO:0000259" key="7">
    <source>
        <dbReference type="Pfam" id="PF00924"/>
    </source>
</evidence>
<reference evidence="9" key="1">
    <citation type="submission" date="2023-10" db="EMBL/GenBank/DDBJ databases">
        <title>Characterization and whole genome sequencing of a novel strain of Bergeyella porcorum QD2021 isolated from pig.</title>
        <authorList>
            <person name="Liu G."/>
            <person name="Chen C."/>
            <person name="Han X."/>
        </authorList>
    </citation>
    <scope>NUCLEOTIDE SEQUENCE</scope>
    <source>
        <strain evidence="9">QD2021</strain>
    </source>
</reference>
<organism evidence="9 10">
    <name type="scientific">Bergeyella porcorum</name>
    <dbReference type="NCBI Taxonomy" id="1735111"/>
    <lineage>
        <taxon>Bacteria</taxon>
        <taxon>Pseudomonadati</taxon>
        <taxon>Bacteroidota</taxon>
        <taxon>Flavobacteriia</taxon>
        <taxon>Flavobacteriales</taxon>
        <taxon>Weeksellaceae</taxon>
        <taxon>Bergeyella</taxon>
    </lineage>
</organism>
<comment type="similarity">
    <text evidence="2">Belongs to the MscS (TC 1.A.23) family.</text>
</comment>
<evidence type="ECO:0000313" key="10">
    <source>
        <dbReference type="Proteomes" id="UP001432059"/>
    </source>
</evidence>
<name>A0AAU0F441_9FLAO</name>
<dbReference type="Pfam" id="PF21082">
    <property type="entry name" value="MS_channel_3rd"/>
    <property type="match status" value="1"/>
</dbReference>
<evidence type="ECO:0000256" key="6">
    <source>
        <dbReference type="SAM" id="Phobius"/>
    </source>
</evidence>
<evidence type="ECO:0000256" key="4">
    <source>
        <dbReference type="ARBA" id="ARBA00022989"/>
    </source>
</evidence>
<dbReference type="RefSeq" id="WP_327984306.1">
    <property type="nucleotide sequence ID" value="NZ_CP136426.1"/>
</dbReference>
<feature type="domain" description="Mechanosensitive ion channel MscS" evidence="7">
    <location>
        <begin position="201"/>
        <end position="269"/>
    </location>
</feature>
<dbReference type="InterPro" id="IPR049278">
    <property type="entry name" value="MS_channel_C"/>
</dbReference>
<dbReference type="InterPro" id="IPR006685">
    <property type="entry name" value="MscS_channel_2nd"/>
</dbReference>
<protein>
    <submittedName>
        <fullName evidence="9">Small-conductance mechanosensitive channel</fullName>
    </submittedName>
</protein>
<proteinExistence type="inferred from homology"/>
<keyword evidence="3 6" id="KW-0812">Transmembrane</keyword>
<feature type="domain" description="Mechanosensitive ion channel MscS C-terminal" evidence="8">
    <location>
        <begin position="349"/>
        <end position="409"/>
    </location>
</feature>
<dbReference type="GO" id="GO:0005886">
    <property type="term" value="C:plasma membrane"/>
    <property type="evidence" value="ECO:0007669"/>
    <property type="project" value="TreeGrafter"/>
</dbReference>
<dbReference type="GO" id="GO:0008381">
    <property type="term" value="F:mechanosensitive monoatomic ion channel activity"/>
    <property type="evidence" value="ECO:0007669"/>
    <property type="project" value="InterPro"/>
</dbReference>
<feature type="transmembrane region" description="Helical" evidence="6">
    <location>
        <begin position="83"/>
        <end position="105"/>
    </location>
</feature>
<dbReference type="SUPFAM" id="SSF50182">
    <property type="entry name" value="Sm-like ribonucleoproteins"/>
    <property type="match status" value="1"/>
</dbReference>
<keyword evidence="4 6" id="KW-1133">Transmembrane helix</keyword>
<dbReference type="Pfam" id="PF00924">
    <property type="entry name" value="MS_channel_2nd"/>
    <property type="match status" value="1"/>
</dbReference>
<dbReference type="GO" id="GO:0012505">
    <property type="term" value="C:endomembrane system"/>
    <property type="evidence" value="ECO:0007669"/>
    <property type="project" value="UniProtKB-SubCell"/>
</dbReference>
<dbReference type="AlphaFoldDB" id="A0AAU0F441"/>
<dbReference type="PANTHER" id="PTHR30414:SF0">
    <property type="entry name" value="MINICONDUCTANCE MECHANOSENSITIVE CHANNEL YBDG"/>
    <property type="match status" value="1"/>
</dbReference>
<dbReference type="EMBL" id="CP136426">
    <property type="protein sequence ID" value="WOC52999.1"/>
    <property type="molecule type" value="Genomic_DNA"/>
</dbReference>
<dbReference type="Gene3D" id="2.30.30.60">
    <property type="match status" value="1"/>
</dbReference>
<feature type="transmembrane region" description="Helical" evidence="6">
    <location>
        <begin position="31"/>
        <end position="55"/>
    </location>
</feature>
<evidence type="ECO:0000256" key="3">
    <source>
        <dbReference type="ARBA" id="ARBA00022692"/>
    </source>
</evidence>
<dbReference type="PANTHER" id="PTHR30414">
    <property type="entry name" value="MINICONDUCTANCE MECHANOSENSITIVE CHANNEL YBDG"/>
    <property type="match status" value="1"/>
</dbReference>
<evidence type="ECO:0000256" key="1">
    <source>
        <dbReference type="ARBA" id="ARBA00004127"/>
    </source>
</evidence>
<dbReference type="InterPro" id="IPR010920">
    <property type="entry name" value="LSM_dom_sf"/>
</dbReference>
<sequence>MKEEIQETKNFLQHISDDIHLFIRDTMPDGMVLFTQVVAKIVLLLLLLIALGLFFKQLIRLGYKLTRNHSEKPLLKSLYDSKVLYSVSNFIAVGVTKSMITAIFYRHPKSHIFLDTTFDLIFVVVFAILYIRSLKAVEQYFFLKGDWSRITGIRAVTQTLKIFGYILFIFVGVSLLFQISLLTIFKSLGAMTALILLIFRDTVLGFITGIHVAATKNVKVGDWVGIPKYNIEGTIDDINLLTTKIINFDKTVSTIPTYDLLSTEIKNLQIMSETNTRRIKKSIIFNIKSFKFIDETMFLRLENINLIKGYMQEKKQEIQLEKAEADNDIINGRQLTNIGTFRIYAMNYLKNNPNIDQKGRLMVRQLDITPQGLPLEIYCFANSSQWENYEQIQADIFDHLLVAAQKFDLEVMQTNVK</sequence>
<dbReference type="Proteomes" id="UP001432059">
    <property type="component" value="Chromosome"/>
</dbReference>
<comment type="subcellular location">
    <subcellularLocation>
        <location evidence="1">Endomembrane system</location>
        <topology evidence="1">Multi-pass membrane protein</topology>
    </subcellularLocation>
</comment>
<dbReference type="InterPro" id="IPR023408">
    <property type="entry name" value="MscS_beta-dom_sf"/>
</dbReference>
<dbReference type="InterPro" id="IPR030192">
    <property type="entry name" value="YbdG"/>
</dbReference>
<evidence type="ECO:0000313" key="9">
    <source>
        <dbReference type="EMBL" id="WOC52999.1"/>
    </source>
</evidence>
<accession>A0AAU0F441</accession>
<keyword evidence="5 6" id="KW-0472">Membrane</keyword>
<feature type="transmembrane region" description="Helical" evidence="6">
    <location>
        <begin position="162"/>
        <end position="185"/>
    </location>
</feature>
<gene>
    <name evidence="9" type="ORF">BPO_2352</name>
</gene>
<evidence type="ECO:0000259" key="8">
    <source>
        <dbReference type="Pfam" id="PF21082"/>
    </source>
</evidence>
<feature type="transmembrane region" description="Helical" evidence="6">
    <location>
        <begin position="191"/>
        <end position="214"/>
    </location>
</feature>
<dbReference type="GO" id="GO:0071470">
    <property type="term" value="P:cellular response to osmotic stress"/>
    <property type="evidence" value="ECO:0007669"/>
    <property type="project" value="InterPro"/>
</dbReference>
<dbReference type="KEGG" id="bpor:BPO_2352"/>